<organism evidence="2 3">
    <name type="scientific">Colletotrichum kahawae</name>
    <name type="common">Coffee berry disease fungus</name>
    <dbReference type="NCBI Taxonomy" id="34407"/>
    <lineage>
        <taxon>Eukaryota</taxon>
        <taxon>Fungi</taxon>
        <taxon>Dikarya</taxon>
        <taxon>Ascomycota</taxon>
        <taxon>Pezizomycotina</taxon>
        <taxon>Sordariomycetes</taxon>
        <taxon>Hypocreomycetidae</taxon>
        <taxon>Glomerellales</taxon>
        <taxon>Glomerellaceae</taxon>
        <taxon>Colletotrichum</taxon>
        <taxon>Colletotrichum gloeosporioides species complex</taxon>
    </lineage>
</organism>
<protein>
    <submittedName>
        <fullName evidence="2">Uncharacterized protein</fullName>
    </submittedName>
</protein>
<evidence type="ECO:0000313" key="2">
    <source>
        <dbReference type="EMBL" id="KAK2733803.1"/>
    </source>
</evidence>
<feature type="region of interest" description="Disordered" evidence="1">
    <location>
        <begin position="1"/>
        <end position="27"/>
    </location>
</feature>
<gene>
    <name evidence="2" type="ORF">CKAH01_08217</name>
</gene>
<name>A0AAD9Y1T6_COLKA</name>
<feature type="compositionally biased region" description="Basic and acidic residues" evidence="1">
    <location>
        <begin position="9"/>
        <end position="23"/>
    </location>
</feature>
<comment type="caution">
    <text evidence="2">The sequence shown here is derived from an EMBL/GenBank/DDBJ whole genome shotgun (WGS) entry which is preliminary data.</text>
</comment>
<evidence type="ECO:0000313" key="3">
    <source>
        <dbReference type="Proteomes" id="UP001281614"/>
    </source>
</evidence>
<sequence length="135" mass="15462">MDESSTLEGKGDGRADPPRKAYQDRPGSFFFSPFAQGTSIIRAKDNRSQGRSLCGKRSCCRDHHDCRPAVPLGKPNLGRLQRLRRVLGRPRVPRSLLINLINLSPPEQHHQWVFFQKQGAWENSQPWVANQRRPH</sequence>
<accession>A0AAD9Y1T6</accession>
<dbReference type="Proteomes" id="UP001281614">
    <property type="component" value="Unassembled WGS sequence"/>
</dbReference>
<evidence type="ECO:0000256" key="1">
    <source>
        <dbReference type="SAM" id="MobiDB-lite"/>
    </source>
</evidence>
<reference evidence="2" key="1">
    <citation type="submission" date="2023-02" db="EMBL/GenBank/DDBJ databases">
        <title>Colletotrichum kahawae CIFC_Que2 genome sequencing and assembly.</title>
        <authorList>
            <person name="Baroncelli R."/>
        </authorList>
    </citation>
    <scope>NUCLEOTIDE SEQUENCE</scope>
    <source>
        <strain evidence="2">CIFC_Que2</strain>
    </source>
</reference>
<keyword evidence="3" id="KW-1185">Reference proteome</keyword>
<dbReference type="EMBL" id="VYYT01000488">
    <property type="protein sequence ID" value="KAK2733803.1"/>
    <property type="molecule type" value="Genomic_DNA"/>
</dbReference>
<proteinExistence type="predicted"/>
<dbReference type="AlphaFoldDB" id="A0AAD9Y1T6"/>